<organism evidence="2 3">
    <name type="scientific">Saccharata proteae CBS 121410</name>
    <dbReference type="NCBI Taxonomy" id="1314787"/>
    <lineage>
        <taxon>Eukaryota</taxon>
        <taxon>Fungi</taxon>
        <taxon>Dikarya</taxon>
        <taxon>Ascomycota</taxon>
        <taxon>Pezizomycotina</taxon>
        <taxon>Dothideomycetes</taxon>
        <taxon>Dothideomycetes incertae sedis</taxon>
        <taxon>Botryosphaeriales</taxon>
        <taxon>Saccharataceae</taxon>
        <taxon>Saccharata</taxon>
    </lineage>
</organism>
<proteinExistence type="predicted"/>
<keyword evidence="3" id="KW-1185">Reference proteome</keyword>
<protein>
    <submittedName>
        <fullName evidence="2">Uncharacterized protein</fullName>
    </submittedName>
</protein>
<evidence type="ECO:0000256" key="1">
    <source>
        <dbReference type="SAM" id="MobiDB-lite"/>
    </source>
</evidence>
<feature type="region of interest" description="Disordered" evidence="1">
    <location>
        <begin position="448"/>
        <end position="467"/>
    </location>
</feature>
<comment type="caution">
    <text evidence="2">The sequence shown here is derived from an EMBL/GenBank/DDBJ whole genome shotgun (WGS) entry which is preliminary data.</text>
</comment>
<accession>A0A9P4I2G4</accession>
<reference evidence="2" key="1">
    <citation type="journal article" date="2020" name="Stud. Mycol.">
        <title>101 Dothideomycetes genomes: a test case for predicting lifestyles and emergence of pathogens.</title>
        <authorList>
            <person name="Haridas S."/>
            <person name="Albert R."/>
            <person name="Binder M."/>
            <person name="Bloem J."/>
            <person name="Labutti K."/>
            <person name="Salamov A."/>
            <person name="Andreopoulos B."/>
            <person name="Baker S."/>
            <person name="Barry K."/>
            <person name="Bills G."/>
            <person name="Bluhm B."/>
            <person name="Cannon C."/>
            <person name="Castanera R."/>
            <person name="Culley D."/>
            <person name="Daum C."/>
            <person name="Ezra D."/>
            <person name="Gonzalez J."/>
            <person name="Henrissat B."/>
            <person name="Kuo A."/>
            <person name="Liang C."/>
            <person name="Lipzen A."/>
            <person name="Lutzoni F."/>
            <person name="Magnuson J."/>
            <person name="Mondo S."/>
            <person name="Nolan M."/>
            <person name="Ohm R."/>
            <person name="Pangilinan J."/>
            <person name="Park H.-J."/>
            <person name="Ramirez L."/>
            <person name="Alfaro M."/>
            <person name="Sun H."/>
            <person name="Tritt A."/>
            <person name="Yoshinaga Y."/>
            <person name="Zwiers L.-H."/>
            <person name="Turgeon B."/>
            <person name="Goodwin S."/>
            <person name="Spatafora J."/>
            <person name="Crous P."/>
            <person name="Grigoriev I."/>
        </authorList>
    </citation>
    <scope>NUCLEOTIDE SEQUENCE</scope>
    <source>
        <strain evidence="2">CBS 121410</strain>
    </source>
</reference>
<dbReference type="EMBL" id="ML978711">
    <property type="protein sequence ID" value="KAF2092268.1"/>
    <property type="molecule type" value="Genomic_DNA"/>
</dbReference>
<feature type="region of interest" description="Disordered" evidence="1">
    <location>
        <begin position="397"/>
        <end position="419"/>
    </location>
</feature>
<name>A0A9P4I2G4_9PEZI</name>
<sequence length="559" mass="60433">MATARATRPPSTLVPFDPDKYGNPFAARNATNARLVAKRQALIAKRMRSARPAGSAQPPLSTQPNPPAQPHWPTVSFTETRTTGTIEVASLPSHIPSVETECGEPVQVARKPRIGTNKTETALEAGEHVNAGESEASLLHFHTPSALVPQHPEGVETGSSELHKASNIALGLDGAEATKRSTEEWYSDYARKNDIPATTSTGNHTSEQAATCPGNPKQFRPSGNKKNGTQTNIISSYLRSSAKNAFIKHTMASSTRKNVENAMGADKRTSSLKFTQQDAIQCLRAPLKRTLVFTKGDALDCLHAANRKMYNAWTTPFAPKSPLWASSIADLSSIITGSHQETMADHERIEDGADISPDLPARSGKGIDWPSNVVTFTEQDVIKCFYAREMCSQNDSASAAELSSSEKKDWRTGTKSHMRSESPQACVTFMKKNCLECVNATNIKIHESSNKPSNLQNSSPTTKKSFNGFDQASFTITKRLSPNNDTSLASGPTSVPTPVTKGSFKLTVDRSTAMVVPDDVIKTPPSLSAWEINMARCKAKFAGGYYGRPSPKARSCPAN</sequence>
<gene>
    <name evidence="2" type="ORF">K490DRAFT_53401</name>
</gene>
<feature type="compositionally biased region" description="Polar residues" evidence="1">
    <location>
        <begin position="450"/>
        <end position="467"/>
    </location>
</feature>
<dbReference type="AlphaFoldDB" id="A0A9P4I2G4"/>
<evidence type="ECO:0000313" key="2">
    <source>
        <dbReference type="EMBL" id="KAF2092268.1"/>
    </source>
</evidence>
<feature type="region of interest" description="Disordered" evidence="1">
    <location>
        <begin position="196"/>
        <end position="229"/>
    </location>
</feature>
<feature type="compositionally biased region" description="Polar residues" evidence="1">
    <location>
        <begin position="196"/>
        <end position="209"/>
    </location>
</feature>
<dbReference type="Proteomes" id="UP000799776">
    <property type="component" value="Unassembled WGS sequence"/>
</dbReference>
<feature type="region of interest" description="Disordered" evidence="1">
    <location>
        <begin position="1"/>
        <end position="22"/>
    </location>
</feature>
<evidence type="ECO:0000313" key="3">
    <source>
        <dbReference type="Proteomes" id="UP000799776"/>
    </source>
</evidence>
<feature type="region of interest" description="Disordered" evidence="1">
    <location>
        <begin position="46"/>
        <end position="72"/>
    </location>
</feature>